<organism evidence="7">
    <name type="scientific">Strongyloides stercoralis</name>
    <name type="common">Threadworm</name>
    <dbReference type="NCBI Taxonomy" id="6248"/>
    <lineage>
        <taxon>Eukaryota</taxon>
        <taxon>Metazoa</taxon>
        <taxon>Ecdysozoa</taxon>
        <taxon>Nematoda</taxon>
        <taxon>Chromadorea</taxon>
        <taxon>Rhabditida</taxon>
        <taxon>Tylenchina</taxon>
        <taxon>Panagrolaimomorpha</taxon>
        <taxon>Strongyloidoidea</taxon>
        <taxon>Strongyloididae</taxon>
        <taxon>Strongyloides</taxon>
    </lineage>
</organism>
<reference evidence="7" key="1">
    <citation type="submission" date="2015-08" db="UniProtKB">
        <authorList>
            <consortium name="WormBaseParasite"/>
        </authorList>
    </citation>
    <scope>IDENTIFICATION</scope>
</reference>
<dbReference type="Gene3D" id="1.10.30.10">
    <property type="entry name" value="High mobility group box domain"/>
    <property type="match status" value="1"/>
</dbReference>
<feature type="DNA-binding region" description="HMG box" evidence="4">
    <location>
        <begin position="55"/>
        <end position="123"/>
    </location>
</feature>
<dbReference type="InterPro" id="IPR009071">
    <property type="entry name" value="HMG_box_dom"/>
</dbReference>
<evidence type="ECO:0000313" key="7">
    <source>
        <dbReference type="WBParaSite" id="SSTP_0000994000.1"/>
    </source>
</evidence>
<dbReference type="PANTHER" id="PTHR10270:SF330">
    <property type="entry name" value="TRANSCRIPTION FACTOR SOX-3"/>
    <property type="match status" value="1"/>
</dbReference>
<dbReference type="GO" id="GO:0007420">
    <property type="term" value="P:brain development"/>
    <property type="evidence" value="ECO:0007669"/>
    <property type="project" value="TreeGrafter"/>
</dbReference>
<evidence type="ECO:0000259" key="6">
    <source>
        <dbReference type="PROSITE" id="PS50118"/>
    </source>
</evidence>
<dbReference type="GO" id="GO:0030182">
    <property type="term" value="P:neuron differentiation"/>
    <property type="evidence" value="ECO:0007669"/>
    <property type="project" value="TreeGrafter"/>
</dbReference>
<dbReference type="PROSITE" id="PS50118">
    <property type="entry name" value="HMG_BOX_2"/>
    <property type="match status" value="1"/>
</dbReference>
<dbReference type="Pfam" id="PF00505">
    <property type="entry name" value="HMG_box"/>
    <property type="match status" value="1"/>
</dbReference>
<evidence type="ECO:0000256" key="5">
    <source>
        <dbReference type="SAM" id="MobiDB-lite"/>
    </source>
</evidence>
<feature type="compositionally biased region" description="Low complexity" evidence="5">
    <location>
        <begin position="271"/>
        <end position="283"/>
    </location>
</feature>
<dbReference type="CDD" id="cd01388">
    <property type="entry name" value="HMG-box_SoxB"/>
    <property type="match status" value="1"/>
</dbReference>
<dbReference type="InterPro" id="IPR050140">
    <property type="entry name" value="SRY-related_HMG-box_TF-like"/>
</dbReference>
<accession>A0A0K0EKE6</accession>
<keyword evidence="3 4" id="KW-0539">Nucleus</keyword>
<dbReference type="AlphaFoldDB" id="A0A0K0EKE6"/>
<feature type="compositionally biased region" description="Polar residues" evidence="5">
    <location>
        <begin position="132"/>
        <end position="146"/>
    </location>
</feature>
<protein>
    <submittedName>
        <fullName evidence="7">HMG box domain-containing protein</fullName>
    </submittedName>
</protein>
<dbReference type="SMART" id="SM00398">
    <property type="entry name" value="HMG"/>
    <property type="match status" value="1"/>
</dbReference>
<dbReference type="GO" id="GO:0001228">
    <property type="term" value="F:DNA-binding transcription activator activity, RNA polymerase II-specific"/>
    <property type="evidence" value="ECO:0007669"/>
    <property type="project" value="TreeGrafter"/>
</dbReference>
<evidence type="ECO:0000256" key="3">
    <source>
        <dbReference type="ARBA" id="ARBA00023242"/>
    </source>
</evidence>
<name>A0A0K0EKE6_STRER</name>
<comment type="subcellular location">
    <subcellularLocation>
        <location evidence="1">Nucleus</location>
    </subcellularLocation>
</comment>
<dbReference type="GO" id="GO:0000978">
    <property type="term" value="F:RNA polymerase II cis-regulatory region sequence-specific DNA binding"/>
    <property type="evidence" value="ECO:0007669"/>
    <property type="project" value="TreeGrafter"/>
</dbReference>
<dbReference type="PANTHER" id="PTHR10270">
    <property type="entry name" value="SOX TRANSCRIPTION FACTOR"/>
    <property type="match status" value="1"/>
</dbReference>
<feature type="region of interest" description="Disordered" evidence="5">
    <location>
        <begin position="198"/>
        <end position="227"/>
    </location>
</feature>
<dbReference type="GO" id="GO:0005634">
    <property type="term" value="C:nucleus"/>
    <property type="evidence" value="ECO:0007669"/>
    <property type="project" value="UniProtKB-SubCell"/>
</dbReference>
<evidence type="ECO:0000256" key="2">
    <source>
        <dbReference type="ARBA" id="ARBA00023125"/>
    </source>
</evidence>
<dbReference type="FunFam" id="1.10.30.10:FF:000002">
    <property type="entry name" value="transcription factor Sox-2"/>
    <property type="match status" value="1"/>
</dbReference>
<dbReference type="SUPFAM" id="SSF47095">
    <property type="entry name" value="HMG-box"/>
    <property type="match status" value="1"/>
</dbReference>
<keyword evidence="2 4" id="KW-0238">DNA-binding</keyword>
<feature type="domain" description="HMG box" evidence="6">
    <location>
        <begin position="55"/>
        <end position="123"/>
    </location>
</feature>
<feature type="region of interest" description="Disordered" evidence="5">
    <location>
        <begin position="267"/>
        <end position="286"/>
    </location>
</feature>
<evidence type="ECO:0000256" key="1">
    <source>
        <dbReference type="ARBA" id="ARBA00004123"/>
    </source>
</evidence>
<proteinExistence type="predicted"/>
<sequence>MALESMAVSVIKQEPSPGLKIEDEVYDHEMTLEEDSHSDFDNKSPTLNCNFNSHVKRPMNAFMVWSRGQRRKMAQENPKMHNSEISKRLGAEWKNLGEIEKRPFIDEAKRLRALHMKEHPDYKYRPRRKPKNVSTNSSPTLINHPSNMTVQSLPRIGGNQPSVLGNINSISPFGSFTNPQLPLNPLLTTQLLNHLSDLSKLSNGGNHHQQQQPQPPPPPPSHHLQQNQISAATAAALSFEAMQRSILHHMTLSQFQQMPPIPTLKGNQVATNSSTTNTTSPTSDMENIVSDTNSSSPMNNNNNNTASIFLNSIGVSPAAFMHSLTTAPHNLNM</sequence>
<dbReference type="InterPro" id="IPR036910">
    <property type="entry name" value="HMG_box_dom_sf"/>
</dbReference>
<feature type="region of interest" description="Disordered" evidence="5">
    <location>
        <begin position="123"/>
        <end position="146"/>
    </location>
</feature>
<dbReference type="STRING" id="6248.A0A0K0EKE6"/>
<dbReference type="GO" id="GO:0000122">
    <property type="term" value="P:negative regulation of transcription by RNA polymerase II"/>
    <property type="evidence" value="ECO:0007669"/>
    <property type="project" value="TreeGrafter"/>
</dbReference>
<dbReference type="WBParaSite" id="SSTP_0000994000.1">
    <property type="protein sequence ID" value="SSTP_0000994000.1"/>
    <property type="gene ID" value="SSTP_0000994000"/>
</dbReference>
<evidence type="ECO:0000256" key="4">
    <source>
        <dbReference type="PROSITE-ProRule" id="PRU00267"/>
    </source>
</evidence>